<evidence type="ECO:0000313" key="2">
    <source>
        <dbReference type="EMBL" id="KAG2196899.1"/>
    </source>
</evidence>
<proteinExistence type="predicted"/>
<feature type="transmembrane region" description="Helical" evidence="1">
    <location>
        <begin position="450"/>
        <end position="467"/>
    </location>
</feature>
<keyword evidence="1" id="KW-1133">Transmembrane helix</keyword>
<keyword evidence="1" id="KW-0472">Membrane</keyword>
<evidence type="ECO:0000256" key="1">
    <source>
        <dbReference type="SAM" id="Phobius"/>
    </source>
</evidence>
<keyword evidence="1" id="KW-0812">Transmembrane</keyword>
<dbReference type="GO" id="GO:0055085">
    <property type="term" value="P:transmembrane transport"/>
    <property type="evidence" value="ECO:0007669"/>
    <property type="project" value="InterPro"/>
</dbReference>
<dbReference type="InterPro" id="IPR007251">
    <property type="entry name" value="Iron_permease_Fet4"/>
</dbReference>
<organism evidence="2 3">
    <name type="scientific">Mucor saturninus</name>
    <dbReference type="NCBI Taxonomy" id="64648"/>
    <lineage>
        <taxon>Eukaryota</taxon>
        <taxon>Fungi</taxon>
        <taxon>Fungi incertae sedis</taxon>
        <taxon>Mucoromycota</taxon>
        <taxon>Mucoromycotina</taxon>
        <taxon>Mucoromycetes</taxon>
        <taxon>Mucorales</taxon>
        <taxon>Mucorineae</taxon>
        <taxon>Mucoraceae</taxon>
        <taxon>Mucor</taxon>
    </lineage>
</organism>
<accession>A0A8H7V0A2</accession>
<comment type="caution">
    <text evidence="2">The sequence shown here is derived from an EMBL/GenBank/DDBJ whole genome shotgun (WGS) entry which is preliminary data.</text>
</comment>
<feature type="transmembrane region" description="Helical" evidence="1">
    <location>
        <begin position="229"/>
        <end position="246"/>
    </location>
</feature>
<dbReference type="Proteomes" id="UP000603453">
    <property type="component" value="Unassembled WGS sequence"/>
</dbReference>
<dbReference type="EMBL" id="JAEPRD010000137">
    <property type="protein sequence ID" value="KAG2196899.1"/>
    <property type="molecule type" value="Genomic_DNA"/>
</dbReference>
<evidence type="ECO:0000313" key="3">
    <source>
        <dbReference type="Proteomes" id="UP000603453"/>
    </source>
</evidence>
<feature type="transmembrane region" description="Helical" evidence="1">
    <location>
        <begin position="304"/>
        <end position="326"/>
    </location>
</feature>
<feature type="transmembrane region" description="Helical" evidence="1">
    <location>
        <begin position="338"/>
        <end position="357"/>
    </location>
</feature>
<protein>
    <submittedName>
        <fullName evidence="2">Uncharacterized protein</fullName>
    </submittedName>
</protein>
<dbReference type="Pfam" id="PF04120">
    <property type="entry name" value="Iron_permease"/>
    <property type="match status" value="3"/>
</dbReference>
<dbReference type="AlphaFoldDB" id="A0A8H7V0A2"/>
<feature type="transmembrane region" description="Helical" evidence="1">
    <location>
        <begin position="193"/>
        <end position="217"/>
    </location>
</feature>
<sequence>MSIGLKIKEIFCSPGRQHQIQFAAPTQFVSKSHDYQVVGEEISPEALYNSEKRKPWGGRLFDNITQYAGSRISFLATLLILLIWAAVGAALGAPEFWQIFMQNAGSIQCYISDTLLMRQQQNHCQKLLTIISQLRSRITTVSRLLRSNDIHKEAPTAVELEEHAEDHSSIAEAKLENAIHLPNEHWFDKCCNWVSIAVGSIYALVLYWSGIIVWVALGKMMGYSDLWQLYINTAVAVELTFTSMFLQNTRRRHMEYLEKCLKSIMLTDCELETLLRRNTGDNEPNPVITIDPHPVTRAIRAIDYYGDVIGSGVGVSVSTVVFTVWICMGNMMNWSADWWLIIGTYTGLVGFIDGFVLRNVYFRQDVILDEQFEVLSELDESLFQYLNVTLPSKAEAQKTSLIKKISNHMGVLCAKPIAVSISILIVLALIGVASSMGWNQTGQLLCNTPTMILEGFLLIVLIQAHNLSNMKRRLQLRDILVRRISLLRYAKALTGVTLNEKDVTTEFGISSKKEAFSKN</sequence>
<reference evidence="2" key="1">
    <citation type="submission" date="2020-12" db="EMBL/GenBank/DDBJ databases">
        <title>Metabolic potential, ecology and presence of endohyphal bacteria is reflected in genomic diversity of Mucoromycotina.</title>
        <authorList>
            <person name="Muszewska A."/>
            <person name="Okrasinska A."/>
            <person name="Steczkiewicz K."/>
            <person name="Drgas O."/>
            <person name="Orlowska M."/>
            <person name="Perlinska-Lenart U."/>
            <person name="Aleksandrzak-Piekarczyk T."/>
            <person name="Szatraj K."/>
            <person name="Zielenkiewicz U."/>
            <person name="Pilsyk S."/>
            <person name="Malc E."/>
            <person name="Mieczkowski P."/>
            <person name="Kruszewska J.S."/>
            <person name="Biernat P."/>
            <person name="Pawlowska J."/>
        </authorList>
    </citation>
    <scope>NUCLEOTIDE SEQUENCE</scope>
    <source>
        <strain evidence="2">WA0000017839</strain>
    </source>
</reference>
<feature type="transmembrane region" description="Helical" evidence="1">
    <location>
        <begin position="417"/>
        <end position="438"/>
    </location>
</feature>
<gene>
    <name evidence="2" type="ORF">INT47_005123</name>
</gene>
<dbReference type="OrthoDB" id="2224262at2759"/>
<name>A0A8H7V0A2_9FUNG</name>
<feature type="transmembrane region" description="Helical" evidence="1">
    <location>
        <begin position="72"/>
        <end position="93"/>
    </location>
</feature>
<keyword evidence="3" id="KW-1185">Reference proteome</keyword>